<dbReference type="RefSeq" id="WP_184092029.1">
    <property type="nucleotide sequence ID" value="NZ_JACIJF010000038.1"/>
</dbReference>
<dbReference type="EMBL" id="JACIJF010000038">
    <property type="protein sequence ID" value="MBB5713045.1"/>
    <property type="molecule type" value="Genomic_DNA"/>
</dbReference>
<organism evidence="1 2">
    <name type="scientific">Sphingomonas xinjiangensis</name>
    <dbReference type="NCBI Taxonomy" id="643568"/>
    <lineage>
        <taxon>Bacteria</taxon>
        <taxon>Pseudomonadati</taxon>
        <taxon>Pseudomonadota</taxon>
        <taxon>Alphaproteobacteria</taxon>
        <taxon>Sphingomonadales</taxon>
        <taxon>Sphingomonadaceae</taxon>
        <taxon>Sphingomonas</taxon>
    </lineage>
</organism>
<gene>
    <name evidence="1" type="ORF">FHT02_004307</name>
</gene>
<name>A0A840YTQ7_9SPHN</name>
<evidence type="ECO:0000313" key="1">
    <source>
        <dbReference type="EMBL" id="MBB5713045.1"/>
    </source>
</evidence>
<dbReference type="Proteomes" id="UP000527143">
    <property type="component" value="Unassembled WGS sequence"/>
</dbReference>
<keyword evidence="2" id="KW-1185">Reference proteome</keyword>
<proteinExistence type="predicted"/>
<dbReference type="AlphaFoldDB" id="A0A840YTQ7"/>
<accession>A0A840YTQ7</accession>
<reference evidence="1 2" key="1">
    <citation type="submission" date="2020-08" db="EMBL/GenBank/DDBJ databases">
        <title>Genomic Encyclopedia of Type Strains, Phase IV (KMG-IV): sequencing the most valuable type-strain genomes for metagenomic binning, comparative biology and taxonomic classification.</title>
        <authorList>
            <person name="Goeker M."/>
        </authorList>
    </citation>
    <scope>NUCLEOTIDE SEQUENCE [LARGE SCALE GENOMIC DNA]</scope>
    <source>
        <strain evidence="1 2">DSM 26736</strain>
    </source>
</reference>
<sequence>MAKTLAQFSITPSGDGEYKLHLEDEDGDTLEFTAQYEQLDLIVDAIDEQLNNDEDEALAVDDDEAGGKDD</sequence>
<protein>
    <submittedName>
        <fullName evidence="1">Two-component SAPR family response regulator</fullName>
    </submittedName>
</protein>
<evidence type="ECO:0000313" key="2">
    <source>
        <dbReference type="Proteomes" id="UP000527143"/>
    </source>
</evidence>
<comment type="caution">
    <text evidence="1">The sequence shown here is derived from an EMBL/GenBank/DDBJ whole genome shotgun (WGS) entry which is preliminary data.</text>
</comment>